<proteinExistence type="predicted"/>
<reference evidence="2 3" key="1">
    <citation type="journal article" date="2024" name="Plant Biotechnol. J.">
        <title>Dendrobium thyrsiflorum genome and its molecular insights into genes involved in important horticultural traits.</title>
        <authorList>
            <person name="Chen B."/>
            <person name="Wang J.Y."/>
            <person name="Zheng P.J."/>
            <person name="Li K.L."/>
            <person name="Liang Y.M."/>
            <person name="Chen X.F."/>
            <person name="Zhang C."/>
            <person name="Zhao X."/>
            <person name="He X."/>
            <person name="Zhang G.Q."/>
            <person name="Liu Z.J."/>
            <person name="Xu Q."/>
        </authorList>
    </citation>
    <scope>NUCLEOTIDE SEQUENCE [LARGE SCALE GENOMIC DNA]</scope>
    <source>
        <strain evidence="2">GZMU011</strain>
    </source>
</reference>
<keyword evidence="3" id="KW-1185">Reference proteome</keyword>
<feature type="compositionally biased region" description="Basic and acidic residues" evidence="1">
    <location>
        <begin position="227"/>
        <end position="236"/>
    </location>
</feature>
<evidence type="ECO:0000256" key="1">
    <source>
        <dbReference type="SAM" id="MobiDB-lite"/>
    </source>
</evidence>
<protein>
    <submittedName>
        <fullName evidence="2">Uncharacterized protein</fullName>
    </submittedName>
</protein>
<comment type="caution">
    <text evidence="2">The sequence shown here is derived from an EMBL/GenBank/DDBJ whole genome shotgun (WGS) entry which is preliminary data.</text>
</comment>
<sequence>MLFQARIRVIFSSRRPCSLVALKVSSSAIRLGSLPASGGSKRSQGSLPASGGNKRRSGSLPYQDKKVDVLEERLEWEMNQIKTMMEDRISSMEGQVANLWDIMKKMLEFYNQTTASEARGPEGKNANSKICKEEDEVEIIEGNREDPILSLFRGRVEELKTIQLSMNRGRDSNSLSNPSVFPLGCRKEWTSALTFCASLLAEIRGIGWFETAGSSTLRRHQMGPEARQLEVESDRR</sequence>
<accession>A0ABD0W7D9</accession>
<evidence type="ECO:0000313" key="2">
    <source>
        <dbReference type="EMBL" id="KAL0928417.1"/>
    </source>
</evidence>
<feature type="region of interest" description="Disordered" evidence="1">
    <location>
        <begin position="33"/>
        <end position="62"/>
    </location>
</feature>
<gene>
    <name evidence="2" type="ORF">M5K25_000298</name>
</gene>
<evidence type="ECO:0000313" key="3">
    <source>
        <dbReference type="Proteomes" id="UP001552299"/>
    </source>
</evidence>
<organism evidence="2 3">
    <name type="scientific">Dendrobium thyrsiflorum</name>
    <name type="common">Pinecone-like raceme dendrobium</name>
    <name type="synonym">Orchid</name>
    <dbReference type="NCBI Taxonomy" id="117978"/>
    <lineage>
        <taxon>Eukaryota</taxon>
        <taxon>Viridiplantae</taxon>
        <taxon>Streptophyta</taxon>
        <taxon>Embryophyta</taxon>
        <taxon>Tracheophyta</taxon>
        <taxon>Spermatophyta</taxon>
        <taxon>Magnoliopsida</taxon>
        <taxon>Liliopsida</taxon>
        <taxon>Asparagales</taxon>
        <taxon>Orchidaceae</taxon>
        <taxon>Epidendroideae</taxon>
        <taxon>Malaxideae</taxon>
        <taxon>Dendrobiinae</taxon>
        <taxon>Dendrobium</taxon>
    </lineage>
</organism>
<name>A0ABD0W7D9_DENTH</name>
<dbReference type="AlphaFoldDB" id="A0ABD0W7D9"/>
<dbReference type="Proteomes" id="UP001552299">
    <property type="component" value="Unassembled WGS sequence"/>
</dbReference>
<dbReference type="EMBL" id="JANQDX010000001">
    <property type="protein sequence ID" value="KAL0928417.1"/>
    <property type="molecule type" value="Genomic_DNA"/>
</dbReference>
<feature type="region of interest" description="Disordered" evidence="1">
    <location>
        <begin position="217"/>
        <end position="236"/>
    </location>
</feature>